<dbReference type="EMBL" id="JACHGF010000023">
    <property type="protein sequence ID" value="MBB5287655.1"/>
    <property type="molecule type" value="Genomic_DNA"/>
</dbReference>
<dbReference type="SUPFAM" id="SSF55298">
    <property type="entry name" value="YjgF-like"/>
    <property type="match status" value="1"/>
</dbReference>
<protein>
    <submittedName>
        <fullName evidence="2">Enamine deaminase RidA (YjgF/YER057c/UK114 family)</fullName>
    </submittedName>
</protein>
<reference evidence="2 3" key="1">
    <citation type="submission" date="2020-08" db="EMBL/GenBank/DDBJ databases">
        <title>Genomic Encyclopedia of Type Strains, Phase IV (KMG-IV): sequencing the most valuable type-strain genomes for metagenomic binning, comparative biology and taxonomic classification.</title>
        <authorList>
            <person name="Goeker M."/>
        </authorList>
    </citation>
    <scope>NUCLEOTIDE SEQUENCE [LARGE SCALE GENOMIC DNA]</scope>
    <source>
        <strain evidence="2 3">DSM 105074</strain>
    </source>
</reference>
<comment type="caution">
    <text evidence="2">The sequence shown here is derived from an EMBL/GenBank/DDBJ whole genome shotgun (WGS) entry which is preliminary data.</text>
</comment>
<proteinExistence type="inferred from homology"/>
<dbReference type="GO" id="GO:0005829">
    <property type="term" value="C:cytosol"/>
    <property type="evidence" value="ECO:0007669"/>
    <property type="project" value="TreeGrafter"/>
</dbReference>
<dbReference type="Pfam" id="PF01042">
    <property type="entry name" value="Ribonuc_L-PSP"/>
    <property type="match status" value="1"/>
</dbReference>
<evidence type="ECO:0000256" key="1">
    <source>
        <dbReference type="ARBA" id="ARBA00010552"/>
    </source>
</evidence>
<dbReference type="Gene3D" id="3.30.1330.40">
    <property type="entry name" value="RutC-like"/>
    <property type="match status" value="1"/>
</dbReference>
<dbReference type="RefSeq" id="WP_184180250.1">
    <property type="nucleotide sequence ID" value="NZ_JACHGF010000023.1"/>
</dbReference>
<keyword evidence="3" id="KW-1185">Reference proteome</keyword>
<dbReference type="CDD" id="cd00448">
    <property type="entry name" value="YjgF_YER057c_UK114_family"/>
    <property type="match status" value="1"/>
</dbReference>
<comment type="similarity">
    <text evidence="1">Belongs to the RutC family.</text>
</comment>
<name>A0A840TXJ7_9BACT</name>
<evidence type="ECO:0000313" key="3">
    <source>
        <dbReference type="Proteomes" id="UP000557307"/>
    </source>
</evidence>
<dbReference type="InterPro" id="IPR035959">
    <property type="entry name" value="RutC-like_sf"/>
</dbReference>
<dbReference type="Proteomes" id="UP000557307">
    <property type="component" value="Unassembled WGS sequence"/>
</dbReference>
<dbReference type="PANTHER" id="PTHR11803">
    <property type="entry name" value="2-IMINOBUTANOATE/2-IMINOPROPANOATE DEAMINASE RIDA"/>
    <property type="match status" value="1"/>
</dbReference>
<sequence>MNDKTQHLNPDGLFKNPAFSQVVLTQGNGKTIYVGGQDAVNAQGEVVGKGDIAEQTEQVMKNLQTALSACGATFENLVKLSIYLVQGQDLHLGFQISQKYLGNLINPPAISVLIVAGLANPDFLIEIDATAFIPEM</sequence>
<organism evidence="2 3">
    <name type="scientific">Rhabdobacter roseus</name>
    <dbReference type="NCBI Taxonomy" id="1655419"/>
    <lineage>
        <taxon>Bacteria</taxon>
        <taxon>Pseudomonadati</taxon>
        <taxon>Bacteroidota</taxon>
        <taxon>Cytophagia</taxon>
        <taxon>Cytophagales</taxon>
        <taxon>Cytophagaceae</taxon>
        <taxon>Rhabdobacter</taxon>
    </lineage>
</organism>
<gene>
    <name evidence="2" type="ORF">HNQ92_005822</name>
</gene>
<dbReference type="InterPro" id="IPR006175">
    <property type="entry name" value="YjgF/YER057c/UK114"/>
</dbReference>
<dbReference type="GO" id="GO:0019239">
    <property type="term" value="F:deaminase activity"/>
    <property type="evidence" value="ECO:0007669"/>
    <property type="project" value="TreeGrafter"/>
</dbReference>
<evidence type="ECO:0000313" key="2">
    <source>
        <dbReference type="EMBL" id="MBB5287655.1"/>
    </source>
</evidence>
<dbReference type="AlphaFoldDB" id="A0A840TXJ7"/>
<accession>A0A840TXJ7</accession>
<dbReference type="PANTHER" id="PTHR11803:SF58">
    <property type="entry name" value="PROTEIN HMF1-RELATED"/>
    <property type="match status" value="1"/>
</dbReference>